<dbReference type="STRING" id="198312.SAMN02745193_00887"/>
<gene>
    <name evidence="1" type="ORF">SAMN02745193_00887</name>
</gene>
<protein>
    <submittedName>
        <fullName evidence="1">DNA polymerase III, chi subunit</fullName>
    </submittedName>
</protein>
<dbReference type="OrthoDB" id="9795973at2"/>
<dbReference type="RefSeq" id="WP_072673446.1">
    <property type="nucleotide sequence ID" value="NZ_FRDF01000004.1"/>
</dbReference>
<dbReference type="Gene3D" id="3.40.50.10110">
    <property type="entry name" value="DNA polymerase III subunit chi"/>
    <property type="match status" value="1"/>
</dbReference>
<dbReference type="SUPFAM" id="SSF102400">
    <property type="entry name" value="DNA polymerase III chi subunit"/>
    <property type="match status" value="1"/>
</dbReference>
<dbReference type="GO" id="GO:0003887">
    <property type="term" value="F:DNA-directed DNA polymerase activity"/>
    <property type="evidence" value="ECO:0007669"/>
    <property type="project" value="InterPro"/>
</dbReference>
<dbReference type="Pfam" id="PF04364">
    <property type="entry name" value="DNA_pol3_chi"/>
    <property type="match status" value="1"/>
</dbReference>
<dbReference type="Proteomes" id="UP000184391">
    <property type="component" value="Unassembled WGS sequence"/>
</dbReference>
<evidence type="ECO:0000313" key="1">
    <source>
        <dbReference type="EMBL" id="SHN52893.1"/>
    </source>
</evidence>
<keyword evidence="2" id="KW-1185">Reference proteome</keyword>
<dbReference type="AlphaFoldDB" id="A0A1M7S380"/>
<organism evidence="1 2">
    <name type="scientific">Erythrobacter sanguineus</name>
    <dbReference type="NCBI Taxonomy" id="198312"/>
    <lineage>
        <taxon>Bacteria</taxon>
        <taxon>Pseudomonadati</taxon>
        <taxon>Pseudomonadota</taxon>
        <taxon>Alphaproteobacteria</taxon>
        <taxon>Sphingomonadales</taxon>
        <taxon>Erythrobacteraceae</taxon>
        <taxon>Erythrobacter/Porphyrobacter group</taxon>
        <taxon>Erythrobacter</taxon>
    </lineage>
</organism>
<dbReference type="GO" id="GO:0003677">
    <property type="term" value="F:DNA binding"/>
    <property type="evidence" value="ECO:0007669"/>
    <property type="project" value="InterPro"/>
</dbReference>
<dbReference type="GO" id="GO:0006260">
    <property type="term" value="P:DNA replication"/>
    <property type="evidence" value="ECO:0007669"/>
    <property type="project" value="InterPro"/>
</dbReference>
<sequence length="146" mass="16191">MTQKLDFWQYTRDPLEKVVALITRRVLGEGERVLVVTAEAQQRAAISRELWQAGPESFLANGEAEAPGAERQPILLSGDLAAPNGASHLILADGVYRDSEGFARVFLLFPPEAAPEARQAWRAQDGRADIERAYFAQEDGRWVKKG</sequence>
<dbReference type="InterPro" id="IPR007459">
    <property type="entry name" value="DNA_pol3_chi"/>
</dbReference>
<dbReference type="EMBL" id="FRDF01000004">
    <property type="protein sequence ID" value="SHN52893.1"/>
    <property type="molecule type" value="Genomic_DNA"/>
</dbReference>
<proteinExistence type="predicted"/>
<evidence type="ECO:0000313" key="2">
    <source>
        <dbReference type="Proteomes" id="UP000184391"/>
    </source>
</evidence>
<dbReference type="InterPro" id="IPR036768">
    <property type="entry name" value="PolIII_chi_sf"/>
</dbReference>
<name>A0A1M7S380_9SPHN</name>
<reference evidence="2" key="1">
    <citation type="submission" date="2016-12" db="EMBL/GenBank/DDBJ databases">
        <authorList>
            <person name="Varghese N."/>
            <person name="Submissions S."/>
        </authorList>
    </citation>
    <scope>NUCLEOTIDE SEQUENCE [LARGE SCALE GENOMIC DNA]</scope>
    <source>
        <strain evidence="2">DSM 11032</strain>
    </source>
</reference>
<accession>A0A1M7S380</accession>